<dbReference type="EMBL" id="JABWDU010000008">
    <property type="protein sequence ID" value="NVD42161.1"/>
    <property type="molecule type" value="Genomic_DNA"/>
</dbReference>
<protein>
    <submittedName>
        <fullName evidence="2">Uncharacterized protein</fullName>
    </submittedName>
</protein>
<proteinExistence type="predicted"/>
<keyword evidence="3" id="KW-1185">Reference proteome</keyword>
<reference evidence="2 3" key="1">
    <citation type="submission" date="2020-06" db="EMBL/GenBank/DDBJ databases">
        <authorList>
            <person name="Grouzdev D.S."/>
        </authorList>
    </citation>
    <scope>NUCLEOTIDE SEQUENCE [LARGE SCALE GENOMIC DNA]</scope>
    <source>
        <strain evidence="2 3">HO-A22</strain>
    </source>
</reference>
<dbReference type="Proteomes" id="UP000520198">
    <property type="component" value="Unassembled WGS sequence"/>
</dbReference>
<feature type="signal peptide" evidence="1">
    <location>
        <begin position="1"/>
        <end position="29"/>
    </location>
</feature>
<comment type="caution">
    <text evidence="2">The sequence shown here is derived from an EMBL/GenBank/DDBJ whole genome shotgun (WGS) entry which is preliminary data.</text>
</comment>
<keyword evidence="1" id="KW-0732">Signal</keyword>
<dbReference type="AlphaFoldDB" id="A0A7Y6QAT0"/>
<evidence type="ECO:0000256" key="1">
    <source>
        <dbReference type="SAM" id="SignalP"/>
    </source>
</evidence>
<sequence length="58" mass="6289">MLKFRFVILAALQVLAFAGLAVFVTAARAAEKQDLVIVTSYPPSFFEAVPTGIRDCKS</sequence>
<dbReference type="RefSeq" id="WP_176355540.1">
    <property type="nucleotide sequence ID" value="NZ_JABWDU010000008.1"/>
</dbReference>
<feature type="chain" id="PRO_5031068660" evidence="1">
    <location>
        <begin position="30"/>
        <end position="58"/>
    </location>
</feature>
<name>A0A7Y6QAT0_9HYPH</name>
<organism evidence="2 3">
    <name type="scientific">Ensifer oleiphilus</name>
    <dbReference type="NCBI Taxonomy" id="2742698"/>
    <lineage>
        <taxon>Bacteria</taxon>
        <taxon>Pseudomonadati</taxon>
        <taxon>Pseudomonadota</taxon>
        <taxon>Alphaproteobacteria</taxon>
        <taxon>Hyphomicrobiales</taxon>
        <taxon>Rhizobiaceae</taxon>
        <taxon>Sinorhizobium/Ensifer group</taxon>
        <taxon>Ensifer</taxon>
    </lineage>
</organism>
<accession>A0A7Y6QAT0</accession>
<evidence type="ECO:0000313" key="2">
    <source>
        <dbReference type="EMBL" id="NVD42161.1"/>
    </source>
</evidence>
<gene>
    <name evidence="2" type="ORF">HT585_25150</name>
</gene>
<evidence type="ECO:0000313" key="3">
    <source>
        <dbReference type="Proteomes" id="UP000520198"/>
    </source>
</evidence>